<reference evidence="1 2" key="1">
    <citation type="submission" date="2016-04" db="EMBL/GenBank/DDBJ databases">
        <authorList>
            <consortium name="Pathogen Informatics"/>
        </authorList>
    </citation>
    <scope>NUCLEOTIDE SEQUENCE [LARGE SCALE GENOMIC DNA]</scope>
    <source>
        <strain evidence="2">k480</strain>
    </source>
</reference>
<dbReference type="AntiFam" id="ANF00095">
    <property type="entry name" value="Shadow ORF (opposite ABC transporters)"/>
</dbReference>
<evidence type="ECO:0000313" key="1">
    <source>
        <dbReference type="EMBL" id="SBH17230.1"/>
    </source>
</evidence>
<accession>A0AAX2BWB3</accession>
<dbReference type="Proteomes" id="UP000077826">
    <property type="component" value="Unassembled WGS sequence"/>
</dbReference>
<gene>
    <name evidence="1" type="ORF">SAMEA2273558_02580</name>
</gene>
<dbReference type="AntiFam" id="ANF00142">
    <property type="entry name" value="Shadow ORF (opposite yadG)"/>
</dbReference>
<protein>
    <submittedName>
        <fullName evidence="1">Uncharacterized protein</fullName>
    </submittedName>
</protein>
<organism evidence="1 2">
    <name type="scientific">Klebsiella pneumoniae</name>
    <dbReference type="NCBI Taxonomy" id="573"/>
    <lineage>
        <taxon>Bacteria</taxon>
        <taxon>Pseudomonadati</taxon>
        <taxon>Pseudomonadota</taxon>
        <taxon>Gammaproteobacteria</taxon>
        <taxon>Enterobacterales</taxon>
        <taxon>Enterobacteriaceae</taxon>
        <taxon>Klebsiella/Raoultella group</taxon>
        <taxon>Klebsiella</taxon>
        <taxon>Klebsiella pneumoniae complex</taxon>
    </lineage>
</organism>
<name>A0AAX2BWB3_KLEPN</name>
<comment type="caution">
    <text evidence="1">The sequence shown here is derived from an EMBL/GenBank/DDBJ whole genome shotgun (WGS) entry which is preliminary data.</text>
</comment>
<evidence type="ECO:0000313" key="2">
    <source>
        <dbReference type="Proteomes" id="UP000077826"/>
    </source>
</evidence>
<sequence>MSDNQHGHAFAGQRLNDLQHFAYQLRIQRRGRFVKQHNVRLERQRPGDRHALLLAAGELSGVLVGMGQQADAVEQRQGLLAGDRLVQQLVIARGQHHVVEHRAVGEQVEALEDHADAPYPGAHLAFVDDSSALKIVLAVENDLPAIKAFEGVDGADQGGFAGAGRADDADHLPVLHLQIDAFQHLMLTPGFANAPQIERRRRAVDGRGVALFAQRRQALAQRLAFRLAEGLRTLTLNIETIFQRPEQPGEDGNHHHVVHRYRQQGLHHKEILRIQALAGEQQLG</sequence>
<dbReference type="EMBL" id="FLDK01000005">
    <property type="protein sequence ID" value="SBH17230.1"/>
    <property type="molecule type" value="Genomic_DNA"/>
</dbReference>
<proteinExistence type="predicted"/>
<dbReference type="AlphaFoldDB" id="A0AAX2BWB3"/>